<dbReference type="Pfam" id="PF13247">
    <property type="entry name" value="Fer4_11"/>
    <property type="match status" value="1"/>
</dbReference>
<dbReference type="GO" id="GO:0051539">
    <property type="term" value="F:4 iron, 4 sulfur cluster binding"/>
    <property type="evidence" value="ECO:0007669"/>
    <property type="project" value="UniProtKB-KW"/>
</dbReference>
<accession>A0A938XQN1</accession>
<evidence type="ECO:0000256" key="4">
    <source>
        <dbReference type="ARBA" id="ARBA00023014"/>
    </source>
</evidence>
<dbReference type="Gene3D" id="3.30.70.20">
    <property type="match status" value="2"/>
</dbReference>
<proteinExistence type="predicted"/>
<dbReference type="SUPFAM" id="SSF54862">
    <property type="entry name" value="4Fe-4S ferredoxins"/>
    <property type="match status" value="1"/>
</dbReference>
<protein>
    <submittedName>
        <fullName evidence="6">Carbon-monoxide dehydrogenase iron sulfur subunit</fullName>
    </submittedName>
</protein>
<evidence type="ECO:0000313" key="7">
    <source>
        <dbReference type="Proteomes" id="UP000774000"/>
    </source>
</evidence>
<keyword evidence="7" id="KW-1185">Reference proteome</keyword>
<gene>
    <name evidence="6" type="ORF">JOC47_000576</name>
</gene>
<dbReference type="AlphaFoldDB" id="A0A938XQN1"/>
<keyword evidence="1" id="KW-0004">4Fe-4S</keyword>
<dbReference type="InterPro" id="IPR050954">
    <property type="entry name" value="ET_IronSulfur_Cluster-Binding"/>
</dbReference>
<dbReference type="GO" id="GO:0046872">
    <property type="term" value="F:metal ion binding"/>
    <property type="evidence" value="ECO:0007669"/>
    <property type="project" value="UniProtKB-KW"/>
</dbReference>
<evidence type="ECO:0000256" key="3">
    <source>
        <dbReference type="ARBA" id="ARBA00023004"/>
    </source>
</evidence>
<feature type="domain" description="4Fe-4S ferredoxin-type" evidence="5">
    <location>
        <begin position="84"/>
        <end position="113"/>
    </location>
</feature>
<evidence type="ECO:0000256" key="2">
    <source>
        <dbReference type="ARBA" id="ARBA00022723"/>
    </source>
</evidence>
<keyword evidence="3" id="KW-0408">Iron</keyword>
<keyword evidence="4" id="KW-0411">Iron-sulfur</keyword>
<dbReference type="PROSITE" id="PS00198">
    <property type="entry name" value="4FE4S_FER_1"/>
    <property type="match status" value="1"/>
</dbReference>
<dbReference type="InterPro" id="IPR017900">
    <property type="entry name" value="4Fe4S_Fe_S_CS"/>
</dbReference>
<feature type="domain" description="4Fe-4S ferredoxin-type" evidence="5">
    <location>
        <begin position="51"/>
        <end position="82"/>
    </location>
</feature>
<sequence length="212" mass="23796">MKVVFVDVERCVGCRHCEMACAVEHSENKTLASMLEETPQPEPRIKVGLGVDLMTFPNKCQHCDPAPCEDACPTDAIYHDDEFDSVQVIEEKCISCGMCAMVCPNDAIAYRKTEEDGNDVAYKCDHCIDRLHEGEEPACVEACRTDAMIFAEANEVSNMRQTKLFRNITSQIRGQGSHKEVPKNIKEYKKLQEKIAHLGPLPSSKKEEDSRV</sequence>
<organism evidence="6 7">
    <name type="scientific">Halanaerobacter jeridensis</name>
    <dbReference type="NCBI Taxonomy" id="706427"/>
    <lineage>
        <taxon>Bacteria</taxon>
        <taxon>Bacillati</taxon>
        <taxon>Bacillota</taxon>
        <taxon>Clostridia</taxon>
        <taxon>Halanaerobiales</taxon>
        <taxon>Halobacteroidaceae</taxon>
        <taxon>Halanaerobacter</taxon>
    </lineage>
</organism>
<dbReference type="PANTHER" id="PTHR43177:SF3">
    <property type="entry name" value="PROTEIN NRFC HOMOLOG"/>
    <property type="match status" value="1"/>
</dbReference>
<dbReference type="EMBL" id="JAFBDQ010000002">
    <property type="protein sequence ID" value="MBM7555751.1"/>
    <property type="molecule type" value="Genomic_DNA"/>
</dbReference>
<dbReference type="RefSeq" id="WP_204700469.1">
    <property type="nucleotide sequence ID" value="NZ_JAFBDQ010000002.1"/>
</dbReference>
<dbReference type="Proteomes" id="UP000774000">
    <property type="component" value="Unassembled WGS sequence"/>
</dbReference>
<dbReference type="PANTHER" id="PTHR43177">
    <property type="entry name" value="PROTEIN NRFC"/>
    <property type="match status" value="1"/>
</dbReference>
<name>A0A938XQN1_9FIRM</name>
<evidence type="ECO:0000256" key="1">
    <source>
        <dbReference type="ARBA" id="ARBA00022485"/>
    </source>
</evidence>
<evidence type="ECO:0000259" key="5">
    <source>
        <dbReference type="PROSITE" id="PS51379"/>
    </source>
</evidence>
<reference evidence="6" key="1">
    <citation type="submission" date="2021-01" db="EMBL/GenBank/DDBJ databases">
        <title>Genomic Encyclopedia of Type Strains, Phase IV (KMG-IV): sequencing the most valuable type-strain genomes for metagenomic binning, comparative biology and taxonomic classification.</title>
        <authorList>
            <person name="Goeker M."/>
        </authorList>
    </citation>
    <scope>NUCLEOTIDE SEQUENCE</scope>
    <source>
        <strain evidence="6">DSM 23230</strain>
    </source>
</reference>
<feature type="domain" description="4Fe-4S ferredoxin-type" evidence="5">
    <location>
        <begin position="2"/>
        <end position="31"/>
    </location>
</feature>
<comment type="caution">
    <text evidence="6">The sequence shown here is derived from an EMBL/GenBank/DDBJ whole genome shotgun (WGS) entry which is preliminary data.</text>
</comment>
<keyword evidence="2" id="KW-0479">Metal-binding</keyword>
<evidence type="ECO:0000313" key="6">
    <source>
        <dbReference type="EMBL" id="MBM7555751.1"/>
    </source>
</evidence>
<dbReference type="CDD" id="cd16374">
    <property type="entry name" value="DMSOR_beta_like"/>
    <property type="match status" value="1"/>
</dbReference>
<dbReference type="InterPro" id="IPR017896">
    <property type="entry name" value="4Fe4S_Fe-S-bd"/>
</dbReference>
<dbReference type="PROSITE" id="PS51379">
    <property type="entry name" value="4FE4S_FER_2"/>
    <property type="match status" value="3"/>
</dbReference>